<dbReference type="EMBL" id="JBHUOM010000050">
    <property type="protein sequence ID" value="MFD2938285.1"/>
    <property type="molecule type" value="Genomic_DNA"/>
</dbReference>
<sequence>MLEQYLGMEQQPRQTDQIVDVGREQDDKFRTLAHDLMNCFSAINFAAHFLESTALSTTEKTVYRDVLTRNLTSAESLLTLLQSFSHQSDVTSLLPRLHAQLPAVVPEEGRNQIEQFKQIIDGLLPPIIS</sequence>
<organism evidence="1 2">
    <name type="scientific">Spirosoma flavum</name>
    <dbReference type="NCBI Taxonomy" id="2048557"/>
    <lineage>
        <taxon>Bacteria</taxon>
        <taxon>Pseudomonadati</taxon>
        <taxon>Bacteroidota</taxon>
        <taxon>Cytophagia</taxon>
        <taxon>Cytophagales</taxon>
        <taxon>Cytophagaceae</taxon>
        <taxon>Spirosoma</taxon>
    </lineage>
</organism>
<dbReference type="RefSeq" id="WP_381509075.1">
    <property type="nucleotide sequence ID" value="NZ_JBHUOM010000050.1"/>
</dbReference>
<reference evidence="2" key="1">
    <citation type="journal article" date="2019" name="Int. J. Syst. Evol. Microbiol.">
        <title>The Global Catalogue of Microorganisms (GCM) 10K type strain sequencing project: providing services to taxonomists for standard genome sequencing and annotation.</title>
        <authorList>
            <consortium name="The Broad Institute Genomics Platform"/>
            <consortium name="The Broad Institute Genome Sequencing Center for Infectious Disease"/>
            <person name="Wu L."/>
            <person name="Ma J."/>
        </authorList>
    </citation>
    <scope>NUCLEOTIDE SEQUENCE [LARGE SCALE GENOMIC DNA]</scope>
    <source>
        <strain evidence="2">KCTC 52490</strain>
    </source>
</reference>
<dbReference type="Proteomes" id="UP001597512">
    <property type="component" value="Unassembled WGS sequence"/>
</dbReference>
<keyword evidence="2" id="KW-1185">Reference proteome</keyword>
<proteinExistence type="predicted"/>
<evidence type="ECO:0000313" key="1">
    <source>
        <dbReference type="EMBL" id="MFD2938285.1"/>
    </source>
</evidence>
<evidence type="ECO:0000313" key="2">
    <source>
        <dbReference type="Proteomes" id="UP001597512"/>
    </source>
</evidence>
<name>A0ABW6AVI8_9BACT</name>
<comment type="caution">
    <text evidence="1">The sequence shown here is derived from an EMBL/GenBank/DDBJ whole genome shotgun (WGS) entry which is preliminary data.</text>
</comment>
<gene>
    <name evidence="1" type="ORF">ACFS25_31265</name>
</gene>
<accession>A0ABW6AVI8</accession>
<evidence type="ECO:0008006" key="3">
    <source>
        <dbReference type="Google" id="ProtNLM"/>
    </source>
</evidence>
<protein>
    <recommendedName>
        <fullName evidence="3">Signal transduction histidine kinase dimerisation/phosphoacceptor domain-containing protein</fullName>
    </recommendedName>
</protein>